<proteinExistence type="predicted"/>
<reference evidence="1" key="1">
    <citation type="submission" date="2009-11" db="EMBL/GenBank/DDBJ databases">
        <authorList>
            <person name="Weinstock G."/>
            <person name="Sodergren E."/>
            <person name="Clifton S."/>
            <person name="Fulton L."/>
            <person name="Fulton B."/>
            <person name="Courtney L."/>
            <person name="Fronick C."/>
            <person name="Harrison M."/>
            <person name="Strong C."/>
            <person name="Farmer C."/>
            <person name="Delahaunty K."/>
            <person name="Markovic C."/>
            <person name="Hall O."/>
            <person name="Minx P."/>
            <person name="Tomlinson C."/>
            <person name="Mitreva M."/>
            <person name="Nelson J."/>
            <person name="Hou S."/>
            <person name="Wollam A."/>
            <person name="Pepin K.H."/>
            <person name="Johnson M."/>
            <person name="Bhonagiri V."/>
            <person name="Nash W.E."/>
            <person name="Warren W."/>
            <person name="Chinwalla A."/>
            <person name="Mardis E.R."/>
            <person name="Wilson R.K."/>
        </authorList>
    </citation>
    <scope>NUCLEOTIDE SEQUENCE [LARGE SCALE GENOMIC DNA]</scope>
    <source>
        <strain evidence="1">DSM 18205</strain>
    </source>
</reference>
<dbReference type="EMBL" id="ACBX02000032">
    <property type="protein sequence ID" value="EFB34654.1"/>
    <property type="molecule type" value="Genomic_DNA"/>
</dbReference>
<keyword evidence="2" id="KW-1185">Reference proteome</keyword>
<comment type="caution">
    <text evidence="1">The sequence shown here is derived from an EMBL/GenBank/DDBJ whole genome shotgun (WGS) entry which is preliminary data.</text>
</comment>
<evidence type="ECO:0000313" key="2">
    <source>
        <dbReference type="Proteomes" id="UP000004477"/>
    </source>
</evidence>
<dbReference type="PaxDb" id="537011-PREVCOP_05823"/>
<dbReference type="HOGENOM" id="CLU_2772424_0_0_10"/>
<name>D1PF16_9BACT</name>
<dbReference type="Proteomes" id="UP000004477">
    <property type="component" value="Unassembled WGS sequence"/>
</dbReference>
<accession>D1PF16</accession>
<protein>
    <submittedName>
        <fullName evidence="1">Uncharacterized protein</fullName>
    </submittedName>
</protein>
<dbReference type="AlphaFoldDB" id="D1PF16"/>
<sequence length="69" mass="8379">MIATKLRKYFEKTKDKVLTIRNIRRHFGCYGFSDNLPCYKNVSFYRRKRKIKNDLNTSHKQAYDRITTS</sequence>
<gene>
    <name evidence="1" type="ORF">PREVCOP_05823</name>
</gene>
<evidence type="ECO:0000313" key="1">
    <source>
        <dbReference type="EMBL" id="EFB34654.1"/>
    </source>
</evidence>
<organism evidence="1 2">
    <name type="scientific">Segatella copri DSM 18205</name>
    <dbReference type="NCBI Taxonomy" id="537011"/>
    <lineage>
        <taxon>Bacteria</taxon>
        <taxon>Pseudomonadati</taxon>
        <taxon>Bacteroidota</taxon>
        <taxon>Bacteroidia</taxon>
        <taxon>Bacteroidales</taxon>
        <taxon>Prevotellaceae</taxon>
        <taxon>Segatella</taxon>
    </lineage>
</organism>